<dbReference type="EMBL" id="MK593451">
    <property type="protein sequence ID" value="QEV83839.1"/>
    <property type="molecule type" value="Genomic_DNA"/>
</dbReference>
<organism evidence="1">
    <name type="scientific">Klebsiella pneumoniae</name>
    <dbReference type="NCBI Taxonomy" id="573"/>
    <lineage>
        <taxon>Bacteria</taxon>
        <taxon>Pseudomonadati</taxon>
        <taxon>Pseudomonadota</taxon>
        <taxon>Gammaproteobacteria</taxon>
        <taxon>Enterobacterales</taxon>
        <taxon>Enterobacteriaceae</taxon>
        <taxon>Klebsiella/Raoultella group</taxon>
        <taxon>Klebsiella</taxon>
        <taxon>Klebsiella pneumoniae complex</taxon>
    </lineage>
</organism>
<sequence>MAHLTYGSSNNAAGNSLLVNNPEAKVEILGFKKDNEQSKYFNKDHVGYYIGMYGPQNQIMTKSDEAQFDKNSLILPKSYNLDDVKVGMFIQTMSKTRFSGRITKIDKNFNRILVSGWFKIGDDSAGQVPDAGSRVVINAADKIWGQNTNVYISKSSTAKTATGYELGLISDGTHRNPVWGFHAANLSNMGSAFQQAFRATGNWNIGLYTSNKINTGVMVDEPKSYGFVINKLHDNAWKGAALLMNTANSNSFLLKSQDGDKTNFYIKSDGMKSNNIQEVLKVAKSTTLSINGPSIILCKNKKSIEIRLPLSNKRGLIYEIKSVYGSSVSIIYSDHLVTLDENSGTYVKMINDGDEWVLLHR</sequence>
<protein>
    <submittedName>
        <fullName evidence="1">Uncharacterized protein</fullName>
    </submittedName>
</protein>
<dbReference type="AlphaFoldDB" id="A0A5P2YAZ7"/>
<name>A0A5P2YAZ7_KLEPN</name>
<reference evidence="1" key="1">
    <citation type="submission" date="2019-03" db="EMBL/GenBank/DDBJ databases">
        <title>Genomic surveillance for hypervirulence and multi-drug resistance in invasive Klebsiella pneumoniae from south and southeast Asia.</title>
        <authorList>
            <person name="Wyres K.L."/>
            <person name="Nguyen T.N.T."/>
            <person name="Lam M.M.C."/>
            <person name="Judd L.M."/>
            <person name="van Vinh Chau N."/>
            <person name="Dance D.A.B."/>
            <person name="Ip M."/>
            <person name="Karkey A."/>
            <person name="Ling C.L."/>
            <person name="Miliya T."/>
            <person name="Newton P.N."/>
            <person name="Nguyen L."/>
            <person name="Sengduangphachanh A."/>
            <person name="Turner P."/>
            <person name="Veeraraghavan B."/>
            <person name="Voong Vinh P."/>
            <person name="Vongsouvath M."/>
            <person name="Thomson N.R."/>
            <person name="Baker S."/>
            <person name="Holt K.E."/>
        </authorList>
    </citation>
    <scope>NUCLEOTIDE SEQUENCE</scope>
    <source>
        <strain evidence="1">030911-40006</strain>
    </source>
</reference>
<evidence type="ECO:0000313" key="1">
    <source>
        <dbReference type="EMBL" id="QEV83839.1"/>
    </source>
</evidence>
<proteinExistence type="predicted"/>
<accession>A0A5P2YAZ7</accession>
<dbReference type="RefSeq" id="WP_204136789.1">
    <property type="nucleotide sequence ID" value="NZ_CAXOBJ010000025.1"/>
</dbReference>